<name>A0ABS9KCX6_9BACT</name>
<evidence type="ECO:0000256" key="1">
    <source>
        <dbReference type="SAM" id="SignalP"/>
    </source>
</evidence>
<dbReference type="PROSITE" id="PS51257">
    <property type="entry name" value="PROKAR_LIPOPROTEIN"/>
    <property type="match status" value="1"/>
</dbReference>
<keyword evidence="1" id="KW-0732">Signal</keyword>
<organism evidence="2 3">
    <name type="scientific">Rhodohalobacter sulfatireducens</name>
    <dbReference type="NCBI Taxonomy" id="2911366"/>
    <lineage>
        <taxon>Bacteria</taxon>
        <taxon>Pseudomonadati</taxon>
        <taxon>Balneolota</taxon>
        <taxon>Balneolia</taxon>
        <taxon>Balneolales</taxon>
        <taxon>Balneolaceae</taxon>
        <taxon>Rhodohalobacter</taxon>
    </lineage>
</organism>
<evidence type="ECO:0000313" key="3">
    <source>
        <dbReference type="Proteomes" id="UP001165366"/>
    </source>
</evidence>
<dbReference type="Proteomes" id="UP001165366">
    <property type="component" value="Unassembled WGS sequence"/>
</dbReference>
<keyword evidence="3" id="KW-1185">Reference proteome</keyword>
<dbReference type="InterPro" id="IPR036249">
    <property type="entry name" value="Thioredoxin-like_sf"/>
</dbReference>
<protein>
    <recommendedName>
        <fullName evidence="4">Thioredoxin domain-containing protein</fullName>
    </recommendedName>
</protein>
<comment type="caution">
    <text evidence="2">The sequence shown here is derived from an EMBL/GenBank/DDBJ whole genome shotgun (WGS) entry which is preliminary data.</text>
</comment>
<dbReference type="EMBL" id="JAKLWS010000009">
    <property type="protein sequence ID" value="MCG2588668.1"/>
    <property type="molecule type" value="Genomic_DNA"/>
</dbReference>
<dbReference type="SUPFAM" id="SSF52833">
    <property type="entry name" value="Thioredoxin-like"/>
    <property type="match status" value="1"/>
</dbReference>
<evidence type="ECO:0008006" key="4">
    <source>
        <dbReference type="Google" id="ProtNLM"/>
    </source>
</evidence>
<dbReference type="Gene3D" id="3.40.30.10">
    <property type="entry name" value="Glutaredoxin"/>
    <property type="match status" value="1"/>
</dbReference>
<sequence>MKAQKLALLFLAFFLFSCSGDNETNENSTIIKGQITVDPELDDTGDYSGIEIFASIRTSGEQSDTLYYAVTDSTGHFSNKATFPEKDIYPLLISRNNNTFGVINVVLANNDTVNVQGQLPDIEQSIEIDSRENEVLDVFQRVERNFARVAQFINAGAFSSDSVRIEINKWSDIYWDIYEKYPQTFGAKLAGETSVSMLSGFNDSLMIQRSSQLIQDYNDILPSTRSTLLEYYAETEGLDRALTFIENLKSKEIGLEDQMDLEMERIELLYDSSETLQATQVLDQFKETYAEYDAAMEWAEDISYDLEFLAPGYAFPNIGFRLLNGDSLNTRDLLGNPYLLEITRLDNALYQQQFSRTVAIHQIYKNFELEIVTIPLANTAVTVDAFFNERTQLWKVAHPNSFDADQLIERLNLNRIPTRFLVDSDGNIIRRYVGEEYDDIVRGLQQITTQTEEQTDL</sequence>
<feature type="signal peptide" evidence="1">
    <location>
        <begin position="1"/>
        <end position="20"/>
    </location>
</feature>
<proteinExistence type="predicted"/>
<reference evidence="2" key="1">
    <citation type="submission" date="2022-01" db="EMBL/GenBank/DDBJ databases">
        <authorList>
            <person name="Wang Y."/>
        </authorList>
    </citation>
    <scope>NUCLEOTIDE SEQUENCE</scope>
    <source>
        <strain evidence="2">WB101</strain>
    </source>
</reference>
<reference evidence="2" key="2">
    <citation type="submission" date="2024-05" db="EMBL/GenBank/DDBJ databases">
        <title>Rhodohalobacter halophilus gen. nov., sp. nov., a moderately halophilic member of the family Balneolaceae.</title>
        <authorList>
            <person name="Xia J."/>
        </authorList>
    </citation>
    <scope>NUCLEOTIDE SEQUENCE</scope>
    <source>
        <strain evidence="2">WB101</strain>
    </source>
</reference>
<accession>A0ABS9KCX6</accession>
<gene>
    <name evidence="2" type="ORF">L6773_08835</name>
</gene>
<feature type="chain" id="PRO_5046387679" description="Thioredoxin domain-containing protein" evidence="1">
    <location>
        <begin position="21"/>
        <end position="457"/>
    </location>
</feature>
<dbReference type="RefSeq" id="WP_237853508.1">
    <property type="nucleotide sequence ID" value="NZ_JAKLWS010000009.1"/>
</dbReference>
<evidence type="ECO:0000313" key="2">
    <source>
        <dbReference type="EMBL" id="MCG2588668.1"/>
    </source>
</evidence>